<dbReference type="VEuPathDB" id="FungiDB:Z519_11458"/>
<name>A0A0D2HTT8_CLAB1</name>
<proteinExistence type="predicted"/>
<dbReference type="GeneID" id="27704386"/>
<keyword evidence="2" id="KW-1185">Reference proteome</keyword>
<dbReference type="EMBL" id="KN847001">
    <property type="protein sequence ID" value="KIW87874.1"/>
    <property type="molecule type" value="Genomic_DNA"/>
</dbReference>
<accession>A0A0D2HTT8</accession>
<dbReference type="Proteomes" id="UP000053789">
    <property type="component" value="Unassembled WGS sequence"/>
</dbReference>
<organism evidence="1 2">
    <name type="scientific">Cladophialophora bantiana (strain ATCC 10958 / CBS 173.52 / CDC B-1940 / NIH 8579)</name>
    <name type="common">Xylohypha bantiana</name>
    <dbReference type="NCBI Taxonomy" id="1442370"/>
    <lineage>
        <taxon>Eukaryota</taxon>
        <taxon>Fungi</taxon>
        <taxon>Dikarya</taxon>
        <taxon>Ascomycota</taxon>
        <taxon>Pezizomycotina</taxon>
        <taxon>Eurotiomycetes</taxon>
        <taxon>Chaetothyriomycetidae</taxon>
        <taxon>Chaetothyriales</taxon>
        <taxon>Herpotrichiellaceae</taxon>
        <taxon>Cladophialophora</taxon>
    </lineage>
</organism>
<dbReference type="AlphaFoldDB" id="A0A0D2HTT8"/>
<dbReference type="RefSeq" id="XP_016614543.1">
    <property type="nucleotide sequence ID" value="XM_016769170.1"/>
</dbReference>
<dbReference type="OrthoDB" id="2963168at2759"/>
<protein>
    <submittedName>
        <fullName evidence="1">Uncharacterized protein</fullName>
    </submittedName>
</protein>
<dbReference type="HOGENOM" id="CLU_2573675_0_0_1"/>
<reference evidence="1" key="1">
    <citation type="submission" date="2015-01" db="EMBL/GenBank/DDBJ databases">
        <title>The Genome Sequence of Cladophialophora bantiana CBS 173.52.</title>
        <authorList>
            <consortium name="The Broad Institute Genomics Platform"/>
            <person name="Cuomo C."/>
            <person name="de Hoog S."/>
            <person name="Gorbushina A."/>
            <person name="Stielow B."/>
            <person name="Teixiera M."/>
            <person name="Abouelleil A."/>
            <person name="Chapman S.B."/>
            <person name="Priest M."/>
            <person name="Young S.K."/>
            <person name="Wortman J."/>
            <person name="Nusbaum C."/>
            <person name="Birren B."/>
        </authorList>
    </citation>
    <scope>NUCLEOTIDE SEQUENCE [LARGE SCALE GENOMIC DNA]</scope>
    <source>
        <strain evidence="1">CBS 173.52</strain>
    </source>
</reference>
<sequence>MANGDDKAPEGRLHNEIYKVAMMKYNLGSAPNEEFERRRMPGSRKSYCLANLTLHLMIKDDVRFWITFKESEFDTVTTTYS</sequence>
<evidence type="ECO:0000313" key="2">
    <source>
        <dbReference type="Proteomes" id="UP000053789"/>
    </source>
</evidence>
<gene>
    <name evidence="1" type="ORF">Z519_11458</name>
</gene>
<evidence type="ECO:0000313" key="1">
    <source>
        <dbReference type="EMBL" id="KIW87874.1"/>
    </source>
</evidence>